<reference evidence="2" key="1">
    <citation type="journal article" date="2014" name="Int. J. Syst. Evol. Microbiol.">
        <title>Complete genome of a new Firmicutes species belonging to the dominant human colonic microbiota ('Ruminococcus bicirculans') reveals two chromosomes and a selective capacity to utilize plant glucans.</title>
        <authorList>
            <consortium name="NISC Comparative Sequencing Program"/>
            <person name="Wegmann U."/>
            <person name="Louis P."/>
            <person name="Goesmann A."/>
            <person name="Henrissat B."/>
            <person name="Duncan S.H."/>
            <person name="Flint H.J."/>
        </authorList>
    </citation>
    <scope>NUCLEOTIDE SEQUENCE</scope>
    <source>
        <strain evidence="2">NBRC 108219</strain>
    </source>
</reference>
<evidence type="ECO:0000313" key="3">
    <source>
        <dbReference type="Proteomes" id="UP001161391"/>
    </source>
</evidence>
<evidence type="ECO:0008006" key="4">
    <source>
        <dbReference type="Google" id="ProtNLM"/>
    </source>
</evidence>
<accession>A0ABQ5V8M0</accession>
<protein>
    <recommendedName>
        <fullName evidence="4">CCGSCS motif protein</fullName>
    </recommendedName>
</protein>
<reference evidence="2" key="2">
    <citation type="submission" date="2023-01" db="EMBL/GenBank/DDBJ databases">
        <title>Draft genome sequence of Algimonas ampicilliniresistens strain NBRC 108219.</title>
        <authorList>
            <person name="Sun Q."/>
            <person name="Mori K."/>
        </authorList>
    </citation>
    <scope>NUCLEOTIDE SEQUENCE</scope>
    <source>
        <strain evidence="2">NBRC 108219</strain>
    </source>
</reference>
<evidence type="ECO:0000256" key="1">
    <source>
        <dbReference type="SAM" id="MobiDB-lite"/>
    </source>
</evidence>
<feature type="region of interest" description="Disordered" evidence="1">
    <location>
        <begin position="1"/>
        <end position="55"/>
    </location>
</feature>
<dbReference type="EMBL" id="BSNK01000002">
    <property type="protein sequence ID" value="GLQ23896.1"/>
    <property type="molecule type" value="Genomic_DNA"/>
</dbReference>
<keyword evidence="3" id="KW-1185">Reference proteome</keyword>
<evidence type="ECO:0000313" key="2">
    <source>
        <dbReference type="EMBL" id="GLQ23896.1"/>
    </source>
</evidence>
<sequence length="55" mass="5620">MTDNKKSCCAPKSDPRETDSEPESTTVSTEAPATPKDKADSKPKSGGGCCCGPTS</sequence>
<name>A0ABQ5V8M0_9PROT</name>
<dbReference type="Proteomes" id="UP001161391">
    <property type="component" value="Unassembled WGS sequence"/>
</dbReference>
<organism evidence="2 3">
    <name type="scientific">Algimonas ampicilliniresistens</name>
    <dbReference type="NCBI Taxonomy" id="1298735"/>
    <lineage>
        <taxon>Bacteria</taxon>
        <taxon>Pseudomonadati</taxon>
        <taxon>Pseudomonadota</taxon>
        <taxon>Alphaproteobacteria</taxon>
        <taxon>Maricaulales</taxon>
        <taxon>Robiginitomaculaceae</taxon>
        <taxon>Algimonas</taxon>
    </lineage>
</organism>
<proteinExistence type="predicted"/>
<comment type="caution">
    <text evidence="2">The sequence shown here is derived from an EMBL/GenBank/DDBJ whole genome shotgun (WGS) entry which is preliminary data.</text>
</comment>
<dbReference type="RefSeq" id="WP_284389775.1">
    <property type="nucleotide sequence ID" value="NZ_BSNK01000002.1"/>
</dbReference>
<gene>
    <name evidence="2" type="ORF">GCM10007853_17700</name>
</gene>